<dbReference type="EMBL" id="LOEE01000035">
    <property type="protein sequence ID" value="KXG75362.1"/>
    <property type="molecule type" value="Genomic_DNA"/>
</dbReference>
<dbReference type="Gene3D" id="2.10.260.10">
    <property type="match status" value="1"/>
</dbReference>
<dbReference type="SUPFAM" id="SSF89447">
    <property type="entry name" value="AbrB/MazE/MraZ-like"/>
    <property type="match status" value="1"/>
</dbReference>
<comment type="caution">
    <text evidence="2">The sequence shown here is derived from an EMBL/GenBank/DDBJ whole genome shotgun (WGS) entry which is preliminary data.</text>
</comment>
<dbReference type="STRING" id="520762.AN619_17950"/>
<dbReference type="NCBIfam" id="TIGR01439">
    <property type="entry name" value="lp_hng_hel_AbrB"/>
    <property type="match status" value="1"/>
</dbReference>
<protein>
    <recommendedName>
        <fullName evidence="1">SpoVT-AbrB domain-containing protein</fullName>
    </recommendedName>
</protein>
<name>A0A140L487_9FIRM</name>
<evidence type="ECO:0000313" key="3">
    <source>
        <dbReference type="Proteomes" id="UP000070456"/>
    </source>
</evidence>
<feature type="domain" description="SpoVT-AbrB" evidence="1">
    <location>
        <begin position="9"/>
        <end position="52"/>
    </location>
</feature>
<evidence type="ECO:0000313" key="2">
    <source>
        <dbReference type="EMBL" id="KXG75362.1"/>
    </source>
</evidence>
<dbReference type="InterPro" id="IPR007159">
    <property type="entry name" value="SpoVT-AbrB_dom"/>
</dbReference>
<dbReference type="GeneID" id="93863678"/>
<dbReference type="RefSeq" id="WP_004463997.1">
    <property type="nucleotide sequence ID" value="NZ_LOEE01000035.1"/>
</dbReference>
<keyword evidence="3" id="KW-1185">Reference proteome</keyword>
<dbReference type="Proteomes" id="UP000070456">
    <property type="component" value="Unassembled WGS sequence"/>
</dbReference>
<sequence>MNVPIVDNAKVMAKGQITLPKDIRSKLRLSTGDRVTLICEEDRVILMNSAVYAMKMLQKEMEGEAEKAGIRNDDDVMDLVKDVRAEIEGL</sequence>
<dbReference type="AlphaFoldDB" id="A0A140L487"/>
<accession>A0A140L487</accession>
<proteinExistence type="predicted"/>
<dbReference type="SMART" id="SM00966">
    <property type="entry name" value="SpoVT_AbrB"/>
    <property type="match status" value="1"/>
</dbReference>
<dbReference type="GO" id="GO:0003677">
    <property type="term" value="F:DNA binding"/>
    <property type="evidence" value="ECO:0007669"/>
    <property type="project" value="InterPro"/>
</dbReference>
<dbReference type="Pfam" id="PF04014">
    <property type="entry name" value="MazE_antitoxin"/>
    <property type="match status" value="1"/>
</dbReference>
<gene>
    <name evidence="2" type="ORF">AN619_17950</name>
</gene>
<reference evidence="2 3" key="1">
    <citation type="submission" date="2015-12" db="EMBL/GenBank/DDBJ databases">
        <title>Draft genome sequence of the thermoanaerobe Thermotalea metallivorans, an isolate from the runoff channel of the Great Artesian Basin, Australia.</title>
        <authorList>
            <person name="Patel B.K."/>
        </authorList>
    </citation>
    <scope>NUCLEOTIDE SEQUENCE [LARGE SCALE GENOMIC DNA]</scope>
    <source>
        <strain evidence="2 3">B2-1</strain>
    </source>
</reference>
<organism evidence="2 3">
    <name type="scientific">Thermotalea metallivorans</name>
    <dbReference type="NCBI Taxonomy" id="520762"/>
    <lineage>
        <taxon>Bacteria</taxon>
        <taxon>Bacillati</taxon>
        <taxon>Bacillota</taxon>
        <taxon>Clostridia</taxon>
        <taxon>Peptostreptococcales</taxon>
        <taxon>Thermotaleaceae</taxon>
        <taxon>Thermotalea</taxon>
    </lineage>
</organism>
<dbReference type="OrthoDB" id="9811597at2"/>
<dbReference type="InterPro" id="IPR037914">
    <property type="entry name" value="SpoVT-AbrB_sf"/>
</dbReference>
<evidence type="ECO:0000259" key="1">
    <source>
        <dbReference type="SMART" id="SM00966"/>
    </source>
</evidence>
<dbReference type="PATRIC" id="fig|520762.4.peg.1991"/>